<feature type="binding site" evidence="7 9">
    <location>
        <position position="111"/>
    </location>
    <ligand>
        <name>substrate</name>
    </ligand>
</feature>
<dbReference type="PANTHER" id="PTHR21272">
    <property type="entry name" value="CATABOLIC 3-DEHYDROQUINASE"/>
    <property type="match status" value="1"/>
</dbReference>
<dbReference type="RefSeq" id="WP_151754848.1">
    <property type="nucleotide sequence ID" value="NZ_BKZW01000001.1"/>
</dbReference>
<feature type="binding site" evidence="7 9">
    <location>
        <position position="87"/>
    </location>
    <ligand>
        <name>substrate</name>
    </ligand>
</feature>
<organism evidence="11 12">
    <name type="scientific">Dictyobacter vulcani</name>
    <dbReference type="NCBI Taxonomy" id="2607529"/>
    <lineage>
        <taxon>Bacteria</taxon>
        <taxon>Bacillati</taxon>
        <taxon>Chloroflexota</taxon>
        <taxon>Ktedonobacteria</taxon>
        <taxon>Ktedonobacterales</taxon>
        <taxon>Dictyobacteraceae</taxon>
        <taxon>Dictyobacter</taxon>
    </lineage>
</organism>
<feature type="binding site" evidence="7 9">
    <location>
        <position position="74"/>
    </location>
    <ligand>
        <name>substrate</name>
    </ligand>
</feature>
<keyword evidence="6 7" id="KW-0456">Lyase</keyword>
<comment type="similarity">
    <text evidence="3 7">Belongs to the type-II 3-dehydroquinase family.</text>
</comment>
<evidence type="ECO:0000256" key="8">
    <source>
        <dbReference type="PIRSR" id="PIRSR001399-1"/>
    </source>
</evidence>
<evidence type="ECO:0000256" key="7">
    <source>
        <dbReference type="HAMAP-Rule" id="MF_00169"/>
    </source>
</evidence>
<dbReference type="GO" id="GO:0008652">
    <property type="term" value="P:amino acid biosynthetic process"/>
    <property type="evidence" value="ECO:0007669"/>
    <property type="project" value="UniProtKB-KW"/>
</dbReference>
<dbReference type="GO" id="GO:0009073">
    <property type="term" value="P:aromatic amino acid family biosynthetic process"/>
    <property type="evidence" value="ECO:0007669"/>
    <property type="project" value="UniProtKB-KW"/>
</dbReference>
<sequence length="145" mass="15910">MRNFLILSGPNLNMLGTREPGIYGTMTLEQIHAAVRERATTLGVSVECFQSNHEGALIDYIQQQRQRAAGIVINPGALTHYSIALRDALADAALPTIEVHLSNVYAREEFRQHSVIAPVCRGQIAGLGWLGYRLALEALTTLVNE</sequence>
<dbReference type="EC" id="4.2.1.10" evidence="5 7"/>
<keyword evidence="12" id="KW-1185">Reference proteome</keyword>
<dbReference type="NCBIfam" id="NF003807">
    <property type="entry name" value="PRK05395.1-4"/>
    <property type="match status" value="1"/>
</dbReference>
<dbReference type="GO" id="GO:0019631">
    <property type="term" value="P:quinate catabolic process"/>
    <property type="evidence" value="ECO:0007669"/>
    <property type="project" value="TreeGrafter"/>
</dbReference>
<evidence type="ECO:0000256" key="6">
    <source>
        <dbReference type="ARBA" id="ARBA00023239"/>
    </source>
</evidence>
<evidence type="ECO:0000256" key="9">
    <source>
        <dbReference type="PIRSR" id="PIRSR001399-2"/>
    </source>
</evidence>
<dbReference type="AlphaFoldDB" id="A0A5J4KGV0"/>
<dbReference type="GO" id="GO:0003855">
    <property type="term" value="F:3-dehydroquinate dehydratase activity"/>
    <property type="evidence" value="ECO:0007669"/>
    <property type="project" value="UniProtKB-UniRule"/>
</dbReference>
<name>A0A5J4KGV0_9CHLR</name>
<dbReference type="NCBIfam" id="NF003806">
    <property type="entry name" value="PRK05395.1-3"/>
    <property type="match status" value="1"/>
</dbReference>
<dbReference type="EMBL" id="BKZW01000001">
    <property type="protein sequence ID" value="GER86765.1"/>
    <property type="molecule type" value="Genomic_DNA"/>
</dbReference>
<dbReference type="Proteomes" id="UP000326912">
    <property type="component" value="Unassembled WGS sequence"/>
</dbReference>
<comment type="caution">
    <text evidence="11">The sequence shown here is derived from an EMBL/GenBank/DDBJ whole genome shotgun (WGS) entry which is preliminary data.</text>
</comment>
<dbReference type="Pfam" id="PF01220">
    <property type="entry name" value="DHquinase_II"/>
    <property type="match status" value="1"/>
</dbReference>
<dbReference type="Gene3D" id="3.40.50.9100">
    <property type="entry name" value="Dehydroquinase, class II"/>
    <property type="match status" value="1"/>
</dbReference>
<keyword evidence="7" id="KW-0028">Amino-acid biosynthesis</keyword>
<comment type="pathway">
    <text evidence="2 7">Metabolic intermediate biosynthesis; chorismate biosynthesis; chorismate from D-erythrose 4-phosphate and phosphoenolpyruvate: step 3/7.</text>
</comment>
<dbReference type="HAMAP" id="MF_00169">
    <property type="entry name" value="AroQ"/>
    <property type="match status" value="1"/>
</dbReference>
<gene>
    <name evidence="7 11" type="primary">aroQ</name>
    <name evidence="11" type="ORF">KDW_09270</name>
</gene>
<reference evidence="11 12" key="1">
    <citation type="submission" date="2019-10" db="EMBL/GenBank/DDBJ databases">
        <title>Dictyobacter vulcani sp. nov., within the class Ktedonobacteria, isolated from soil of volcanic Mt. Zao.</title>
        <authorList>
            <person name="Zheng Y."/>
            <person name="Wang C.M."/>
            <person name="Sakai Y."/>
            <person name="Abe K."/>
            <person name="Yokota A."/>
            <person name="Yabe S."/>
        </authorList>
    </citation>
    <scope>NUCLEOTIDE SEQUENCE [LARGE SCALE GENOMIC DNA]</scope>
    <source>
        <strain evidence="11 12">W12</strain>
    </source>
</reference>
<dbReference type="InterPro" id="IPR036441">
    <property type="entry name" value="DHquinase_II_sf"/>
</dbReference>
<evidence type="ECO:0000313" key="11">
    <source>
        <dbReference type="EMBL" id="GER86765.1"/>
    </source>
</evidence>
<dbReference type="CDD" id="cd00466">
    <property type="entry name" value="DHQase_II"/>
    <property type="match status" value="1"/>
</dbReference>
<evidence type="ECO:0000256" key="3">
    <source>
        <dbReference type="ARBA" id="ARBA00011037"/>
    </source>
</evidence>
<dbReference type="InterPro" id="IPR018509">
    <property type="entry name" value="DHquinase_II_CS"/>
</dbReference>
<feature type="binding site" evidence="7 9">
    <location>
        <position position="80"/>
    </location>
    <ligand>
        <name>substrate</name>
    </ligand>
</feature>
<evidence type="ECO:0000256" key="5">
    <source>
        <dbReference type="ARBA" id="ARBA00012060"/>
    </source>
</evidence>
<feature type="site" description="Transition state stabilizer" evidence="7 10">
    <location>
        <position position="18"/>
    </location>
</feature>
<evidence type="ECO:0000313" key="12">
    <source>
        <dbReference type="Proteomes" id="UP000326912"/>
    </source>
</evidence>
<evidence type="ECO:0000256" key="4">
    <source>
        <dbReference type="ARBA" id="ARBA00011193"/>
    </source>
</evidence>
<dbReference type="InterPro" id="IPR001874">
    <property type="entry name" value="DHquinase_II"/>
</dbReference>
<dbReference type="NCBIfam" id="TIGR01088">
    <property type="entry name" value="aroQ"/>
    <property type="match status" value="1"/>
</dbReference>
<dbReference type="SUPFAM" id="SSF52304">
    <property type="entry name" value="Type II 3-dehydroquinate dehydratase"/>
    <property type="match status" value="1"/>
</dbReference>
<dbReference type="PIRSF" id="PIRSF001399">
    <property type="entry name" value="DHquinase_II"/>
    <property type="match status" value="1"/>
</dbReference>
<comment type="catalytic activity">
    <reaction evidence="1 7">
        <text>3-dehydroquinate = 3-dehydroshikimate + H2O</text>
        <dbReference type="Rhea" id="RHEA:21096"/>
        <dbReference type="ChEBI" id="CHEBI:15377"/>
        <dbReference type="ChEBI" id="CHEBI:16630"/>
        <dbReference type="ChEBI" id="CHEBI:32364"/>
        <dbReference type="EC" id="4.2.1.10"/>
    </reaction>
</comment>
<evidence type="ECO:0000256" key="10">
    <source>
        <dbReference type="PIRSR" id="PIRSR001399-3"/>
    </source>
</evidence>
<protein>
    <recommendedName>
        <fullName evidence="5 7">3-dehydroquinate dehydratase</fullName>
        <shortName evidence="7">3-dehydroquinase</shortName>
        <ecNumber evidence="5 7">4.2.1.10</ecNumber>
    </recommendedName>
    <alternativeName>
        <fullName evidence="7">Type II DHQase</fullName>
    </alternativeName>
</protein>
<comment type="subunit">
    <text evidence="4 7">Homododecamer.</text>
</comment>
<feature type="active site" description="Proton acceptor" evidence="7 8">
    <location>
        <position position="23"/>
    </location>
</feature>
<accession>A0A5J4KGV0</accession>
<evidence type="ECO:0000256" key="2">
    <source>
        <dbReference type="ARBA" id="ARBA00004902"/>
    </source>
</evidence>
<feature type="binding site" evidence="7 9">
    <location>
        <begin position="101"/>
        <end position="102"/>
    </location>
    <ligand>
        <name>substrate</name>
    </ligand>
</feature>
<proteinExistence type="inferred from homology"/>
<evidence type="ECO:0000256" key="1">
    <source>
        <dbReference type="ARBA" id="ARBA00001864"/>
    </source>
</evidence>
<dbReference type="UniPathway" id="UPA00053">
    <property type="reaction ID" value="UER00086"/>
</dbReference>
<dbReference type="GO" id="GO:0009423">
    <property type="term" value="P:chorismate biosynthetic process"/>
    <property type="evidence" value="ECO:0007669"/>
    <property type="project" value="UniProtKB-UniRule"/>
</dbReference>
<dbReference type="NCBIfam" id="NF003805">
    <property type="entry name" value="PRK05395.1-2"/>
    <property type="match status" value="1"/>
</dbReference>
<comment type="function">
    <text evidence="7">Catalyzes a trans-dehydration via an enolate intermediate.</text>
</comment>
<feature type="active site" description="Proton donor" evidence="7 8">
    <location>
        <position position="100"/>
    </location>
</feature>
<dbReference type="PROSITE" id="PS01029">
    <property type="entry name" value="DEHYDROQUINASE_II"/>
    <property type="match status" value="1"/>
</dbReference>
<keyword evidence="7" id="KW-0057">Aromatic amino acid biosynthesis</keyword>
<dbReference type="PANTHER" id="PTHR21272:SF3">
    <property type="entry name" value="CATABOLIC 3-DEHYDROQUINASE"/>
    <property type="match status" value="1"/>
</dbReference>